<dbReference type="PRINTS" id="PR00039">
    <property type="entry name" value="HTHLYSR"/>
</dbReference>
<organism evidence="6 7">
    <name type="scientific">Pigmentiphaga kullae</name>
    <dbReference type="NCBI Taxonomy" id="151784"/>
    <lineage>
        <taxon>Bacteria</taxon>
        <taxon>Pseudomonadati</taxon>
        <taxon>Pseudomonadota</taxon>
        <taxon>Betaproteobacteria</taxon>
        <taxon>Burkholderiales</taxon>
        <taxon>Alcaligenaceae</taxon>
        <taxon>Pigmentiphaga</taxon>
    </lineage>
</organism>
<evidence type="ECO:0000256" key="4">
    <source>
        <dbReference type="ARBA" id="ARBA00023163"/>
    </source>
</evidence>
<evidence type="ECO:0000256" key="1">
    <source>
        <dbReference type="ARBA" id="ARBA00009437"/>
    </source>
</evidence>
<feature type="domain" description="HTH lysR-type" evidence="5">
    <location>
        <begin position="1"/>
        <end position="57"/>
    </location>
</feature>
<dbReference type="Proteomes" id="UP000292445">
    <property type="component" value="Unassembled WGS sequence"/>
</dbReference>
<keyword evidence="7" id="KW-1185">Reference proteome</keyword>
<dbReference type="PANTHER" id="PTHR30346">
    <property type="entry name" value="TRANSCRIPTIONAL DUAL REGULATOR HCAR-RELATED"/>
    <property type="match status" value="1"/>
</dbReference>
<evidence type="ECO:0000313" key="6">
    <source>
        <dbReference type="EMBL" id="RZS80757.1"/>
    </source>
</evidence>
<dbReference type="GO" id="GO:0032993">
    <property type="term" value="C:protein-DNA complex"/>
    <property type="evidence" value="ECO:0007669"/>
    <property type="project" value="TreeGrafter"/>
</dbReference>
<keyword evidence="2" id="KW-0805">Transcription regulation</keyword>
<dbReference type="EMBL" id="SGXC01000002">
    <property type="protein sequence ID" value="RZS80757.1"/>
    <property type="molecule type" value="Genomic_DNA"/>
</dbReference>
<comment type="caution">
    <text evidence="6">The sequence shown here is derived from an EMBL/GenBank/DDBJ whole genome shotgun (WGS) entry which is preliminary data.</text>
</comment>
<dbReference type="SUPFAM" id="SSF46785">
    <property type="entry name" value="Winged helix' DNA-binding domain"/>
    <property type="match status" value="1"/>
</dbReference>
<gene>
    <name evidence="6" type="ORF">EV675_3369</name>
</gene>
<sequence length="306" mass="33464">MLRELKTFLAVVRWGTFAAAGSRIGLTQSAVSAQMQRLEEALGAPLFTRTGRSATLNEAGEEAVEMARQIVGLFDELAVRVTSRELRGTVRMGAIQTAQVGMLPGALGILRDRHPLVSVRLVHGSSLFLIGQVDSGELDAALMIAPPFMLPRELLWQPLVREPFVLAVPGEVPGDDWRQLLATHPFIRYDRASFGGRGVEHFLRRHDLQVEAMLDIEDVDAMVAMVAAGLGVSLVPVTRRNCLPPGVRAVSLGDDIFHRELGLVMPREPRRRELLNVLRECLEVAARPHAAESEALARPPAASSRS</sequence>
<dbReference type="InterPro" id="IPR005119">
    <property type="entry name" value="LysR_subst-bd"/>
</dbReference>
<keyword evidence="4" id="KW-0804">Transcription</keyword>
<dbReference type="InterPro" id="IPR036388">
    <property type="entry name" value="WH-like_DNA-bd_sf"/>
</dbReference>
<dbReference type="FunFam" id="1.10.10.10:FF:000001">
    <property type="entry name" value="LysR family transcriptional regulator"/>
    <property type="match status" value="1"/>
</dbReference>
<dbReference type="GO" id="GO:0003700">
    <property type="term" value="F:DNA-binding transcription factor activity"/>
    <property type="evidence" value="ECO:0007669"/>
    <property type="project" value="InterPro"/>
</dbReference>
<evidence type="ECO:0000256" key="2">
    <source>
        <dbReference type="ARBA" id="ARBA00023015"/>
    </source>
</evidence>
<evidence type="ECO:0000256" key="3">
    <source>
        <dbReference type="ARBA" id="ARBA00023125"/>
    </source>
</evidence>
<reference evidence="6 7" key="1">
    <citation type="submission" date="2019-02" db="EMBL/GenBank/DDBJ databases">
        <title>Genomic Encyclopedia of Type Strains, Phase IV (KMG-IV): sequencing the most valuable type-strain genomes for metagenomic binning, comparative biology and taxonomic classification.</title>
        <authorList>
            <person name="Goeker M."/>
        </authorList>
    </citation>
    <scope>NUCLEOTIDE SEQUENCE [LARGE SCALE GENOMIC DNA]</scope>
    <source>
        <strain evidence="6 7">K24</strain>
    </source>
</reference>
<proteinExistence type="inferred from homology"/>
<dbReference type="Pfam" id="PF03466">
    <property type="entry name" value="LysR_substrate"/>
    <property type="match status" value="1"/>
</dbReference>
<comment type="similarity">
    <text evidence="1">Belongs to the LysR transcriptional regulatory family.</text>
</comment>
<dbReference type="InterPro" id="IPR000847">
    <property type="entry name" value="LysR_HTH_N"/>
</dbReference>
<dbReference type="GO" id="GO:0003677">
    <property type="term" value="F:DNA binding"/>
    <property type="evidence" value="ECO:0007669"/>
    <property type="project" value="UniProtKB-KW"/>
</dbReference>
<keyword evidence="3 6" id="KW-0238">DNA-binding</keyword>
<dbReference type="OrthoDB" id="9803735at2"/>
<dbReference type="PROSITE" id="PS50931">
    <property type="entry name" value="HTH_LYSR"/>
    <property type="match status" value="1"/>
</dbReference>
<name>A0A4Q7NDJ6_9BURK</name>
<dbReference type="SUPFAM" id="SSF53850">
    <property type="entry name" value="Periplasmic binding protein-like II"/>
    <property type="match status" value="1"/>
</dbReference>
<dbReference type="Gene3D" id="3.40.190.10">
    <property type="entry name" value="Periplasmic binding protein-like II"/>
    <property type="match status" value="2"/>
</dbReference>
<dbReference type="AlphaFoldDB" id="A0A4Q7NDJ6"/>
<dbReference type="Pfam" id="PF00126">
    <property type="entry name" value="HTH_1"/>
    <property type="match status" value="1"/>
</dbReference>
<evidence type="ECO:0000259" key="5">
    <source>
        <dbReference type="PROSITE" id="PS50931"/>
    </source>
</evidence>
<dbReference type="RefSeq" id="WP_130358382.1">
    <property type="nucleotide sequence ID" value="NZ_SGXC01000002.1"/>
</dbReference>
<dbReference type="Gene3D" id="1.10.10.10">
    <property type="entry name" value="Winged helix-like DNA-binding domain superfamily/Winged helix DNA-binding domain"/>
    <property type="match status" value="1"/>
</dbReference>
<evidence type="ECO:0000313" key="7">
    <source>
        <dbReference type="Proteomes" id="UP000292445"/>
    </source>
</evidence>
<protein>
    <submittedName>
        <fullName evidence="6">DNA-binding transcriptional LysR family regulator</fullName>
    </submittedName>
</protein>
<accession>A0A4Q7NDJ6</accession>
<dbReference type="PANTHER" id="PTHR30346:SF28">
    <property type="entry name" value="HTH-TYPE TRANSCRIPTIONAL REGULATOR CYNR"/>
    <property type="match status" value="1"/>
</dbReference>
<dbReference type="InterPro" id="IPR036390">
    <property type="entry name" value="WH_DNA-bd_sf"/>
</dbReference>